<gene>
    <name evidence="13" type="ordered locus">TERTU_3176</name>
</gene>
<keyword evidence="8 11" id="KW-0472">Membrane</keyword>
<dbReference type="GO" id="GO:0005886">
    <property type="term" value="C:plasma membrane"/>
    <property type="evidence" value="ECO:0007669"/>
    <property type="project" value="UniProtKB-SubCell"/>
</dbReference>
<dbReference type="NCBIfam" id="TIGR02532">
    <property type="entry name" value="IV_pilin_GFxxxE"/>
    <property type="match status" value="1"/>
</dbReference>
<keyword evidence="14" id="KW-1185">Reference proteome</keyword>
<dbReference type="GO" id="GO:0015628">
    <property type="term" value="P:protein secretion by the type II secretion system"/>
    <property type="evidence" value="ECO:0007669"/>
    <property type="project" value="InterPro"/>
</dbReference>
<dbReference type="GO" id="GO:0015627">
    <property type="term" value="C:type II protein secretion system complex"/>
    <property type="evidence" value="ECO:0007669"/>
    <property type="project" value="InterPro"/>
</dbReference>
<dbReference type="STRING" id="377629.TERTU_3176"/>
<dbReference type="InterPro" id="IPR045584">
    <property type="entry name" value="Pilin-like"/>
</dbReference>
<dbReference type="HOGENOM" id="CLU_084761_1_2_6"/>
<comment type="similarity">
    <text evidence="9">Belongs to the GSP H family.</text>
</comment>
<keyword evidence="7 11" id="KW-1133">Transmembrane helix</keyword>
<dbReference type="Gene3D" id="3.55.40.10">
    <property type="entry name" value="minor pseudopilin epsh domain"/>
    <property type="match status" value="1"/>
</dbReference>
<dbReference type="Pfam" id="PF12019">
    <property type="entry name" value="GspH"/>
    <property type="match status" value="1"/>
</dbReference>
<dbReference type="OrthoDB" id="6039229at2"/>
<comment type="subcellular location">
    <subcellularLocation>
        <location evidence="1">Cell inner membrane</location>
        <topology evidence="1">Single-pass membrane protein</topology>
    </subcellularLocation>
</comment>
<dbReference type="eggNOG" id="COG4970">
    <property type="taxonomic scope" value="Bacteria"/>
</dbReference>
<dbReference type="EMBL" id="CP001614">
    <property type="protein sequence ID" value="ACR11044.1"/>
    <property type="molecule type" value="Genomic_DNA"/>
</dbReference>
<feature type="transmembrane region" description="Helical" evidence="11">
    <location>
        <begin position="38"/>
        <end position="60"/>
    </location>
</feature>
<dbReference type="Pfam" id="PF07963">
    <property type="entry name" value="N_methyl"/>
    <property type="match status" value="1"/>
</dbReference>
<sequence>MVNRQAVAKLRLKQTSKRALGRALNSVMKSIPVNANQSGFTIIELMVVVAIAAVLMVLAVPSFEDSSAKSAVRAGVNNLQSDLAFARSTAITRSRPVAICASDTSAGRNCGTGDWNEGWLVFLDPNSNGALDAGEELVRIGSALGARVSISLDNPVLFNGRGMNSAVSEFVFCRAGSTEAMYARSVLVNLGGLVRASRDSDGDGIHNGGEGGGNLSCGG</sequence>
<evidence type="ECO:0000313" key="14">
    <source>
        <dbReference type="Proteomes" id="UP000009080"/>
    </source>
</evidence>
<dbReference type="Proteomes" id="UP000009080">
    <property type="component" value="Chromosome"/>
</dbReference>
<evidence type="ECO:0000256" key="5">
    <source>
        <dbReference type="ARBA" id="ARBA00022519"/>
    </source>
</evidence>
<evidence type="ECO:0000256" key="9">
    <source>
        <dbReference type="ARBA" id="ARBA00025772"/>
    </source>
</evidence>
<keyword evidence="4" id="KW-0488">Methylation</keyword>
<proteinExistence type="inferred from homology"/>
<dbReference type="AlphaFoldDB" id="C5BPS6"/>
<evidence type="ECO:0000256" key="10">
    <source>
        <dbReference type="ARBA" id="ARBA00030775"/>
    </source>
</evidence>
<name>C5BPS6_TERTT</name>
<feature type="domain" description="General secretion pathway GspH" evidence="12">
    <location>
        <begin position="76"/>
        <end position="192"/>
    </location>
</feature>
<dbReference type="SUPFAM" id="SSF54523">
    <property type="entry name" value="Pili subunits"/>
    <property type="match status" value="1"/>
</dbReference>
<evidence type="ECO:0000256" key="1">
    <source>
        <dbReference type="ARBA" id="ARBA00004377"/>
    </source>
</evidence>
<protein>
    <recommendedName>
        <fullName evidence="2">Type II secretion system protein H</fullName>
    </recommendedName>
    <alternativeName>
        <fullName evidence="10">General secretion pathway protein H</fullName>
    </alternativeName>
</protein>
<keyword evidence="5" id="KW-0997">Cell inner membrane</keyword>
<evidence type="ECO:0000256" key="6">
    <source>
        <dbReference type="ARBA" id="ARBA00022692"/>
    </source>
</evidence>
<dbReference type="InterPro" id="IPR022346">
    <property type="entry name" value="T2SS_GspH"/>
</dbReference>
<reference evidence="13 14" key="1">
    <citation type="journal article" date="2009" name="PLoS ONE">
        <title>The complete genome of Teredinibacter turnerae T7901: an intracellular endosymbiont of marine wood-boring bivalves (shipworms).</title>
        <authorList>
            <person name="Yang J.C."/>
            <person name="Madupu R."/>
            <person name="Durkin A.S."/>
            <person name="Ekborg N.A."/>
            <person name="Pedamallu C.S."/>
            <person name="Hostetler J.B."/>
            <person name="Radune D."/>
            <person name="Toms B.S."/>
            <person name="Henrissat B."/>
            <person name="Coutinho P.M."/>
            <person name="Schwarz S."/>
            <person name="Field L."/>
            <person name="Trindade-Silva A.E."/>
            <person name="Soares C.A.G."/>
            <person name="Elshahawi S."/>
            <person name="Hanora A."/>
            <person name="Schmidt E.W."/>
            <person name="Haygood M.G."/>
            <person name="Posfai J."/>
            <person name="Benner J."/>
            <person name="Madinger C."/>
            <person name="Nove J."/>
            <person name="Anton B."/>
            <person name="Chaudhary K."/>
            <person name="Foster J."/>
            <person name="Holman A."/>
            <person name="Kumar S."/>
            <person name="Lessard P.A."/>
            <person name="Luyten Y.A."/>
            <person name="Slatko B."/>
            <person name="Wood N."/>
            <person name="Wu B."/>
            <person name="Teplitski M."/>
            <person name="Mougous J.D."/>
            <person name="Ward N."/>
            <person name="Eisen J.A."/>
            <person name="Badger J.H."/>
            <person name="Distel D.L."/>
        </authorList>
    </citation>
    <scope>NUCLEOTIDE SEQUENCE [LARGE SCALE GENOMIC DNA]</scope>
    <source>
        <strain evidence="14">ATCC 39867 / T7901</strain>
    </source>
</reference>
<evidence type="ECO:0000313" key="13">
    <source>
        <dbReference type="EMBL" id="ACR11044.1"/>
    </source>
</evidence>
<evidence type="ECO:0000256" key="7">
    <source>
        <dbReference type="ARBA" id="ARBA00022989"/>
    </source>
</evidence>
<evidence type="ECO:0000256" key="11">
    <source>
        <dbReference type="SAM" id="Phobius"/>
    </source>
</evidence>
<keyword evidence="6 11" id="KW-0812">Transmembrane</keyword>
<evidence type="ECO:0000256" key="4">
    <source>
        <dbReference type="ARBA" id="ARBA00022481"/>
    </source>
</evidence>
<evidence type="ECO:0000259" key="12">
    <source>
        <dbReference type="Pfam" id="PF12019"/>
    </source>
</evidence>
<dbReference type="InterPro" id="IPR012902">
    <property type="entry name" value="N_methyl_site"/>
</dbReference>
<evidence type="ECO:0000256" key="8">
    <source>
        <dbReference type="ARBA" id="ARBA00023136"/>
    </source>
</evidence>
<evidence type="ECO:0000256" key="3">
    <source>
        <dbReference type="ARBA" id="ARBA00022475"/>
    </source>
</evidence>
<evidence type="ECO:0000256" key="2">
    <source>
        <dbReference type="ARBA" id="ARBA00021549"/>
    </source>
</evidence>
<accession>C5BPS6</accession>
<dbReference type="KEGG" id="ttu:TERTU_3176"/>
<organism evidence="13 14">
    <name type="scientific">Teredinibacter turnerae (strain ATCC 39867 / T7901)</name>
    <dbReference type="NCBI Taxonomy" id="377629"/>
    <lineage>
        <taxon>Bacteria</taxon>
        <taxon>Pseudomonadati</taxon>
        <taxon>Pseudomonadota</taxon>
        <taxon>Gammaproteobacteria</taxon>
        <taxon>Cellvibrionales</taxon>
        <taxon>Cellvibrionaceae</taxon>
        <taxon>Teredinibacter</taxon>
    </lineage>
</organism>
<keyword evidence="3" id="KW-1003">Cell membrane</keyword>